<name>A0A409X1H0_PSICY</name>
<evidence type="ECO:0000313" key="4">
    <source>
        <dbReference type="EMBL" id="PPQ84581.1"/>
    </source>
</evidence>
<comment type="caution">
    <text evidence="4">The sequence shown here is derived from an EMBL/GenBank/DDBJ whole genome shotgun (WGS) entry which is preliminary data.</text>
</comment>
<accession>A0A409X1H0</accession>
<dbReference type="InParanoid" id="A0A409X1H0"/>
<dbReference type="OrthoDB" id="8922241at2759"/>
<dbReference type="EMBL" id="NHYD01002844">
    <property type="protein sequence ID" value="PPQ84581.1"/>
    <property type="molecule type" value="Genomic_DNA"/>
</dbReference>
<dbReference type="AlphaFoldDB" id="A0A409X1H0"/>
<feature type="region of interest" description="Disordered" evidence="2">
    <location>
        <begin position="1"/>
        <end position="240"/>
    </location>
</feature>
<dbReference type="SUPFAM" id="SSF57667">
    <property type="entry name" value="beta-beta-alpha zinc fingers"/>
    <property type="match status" value="1"/>
</dbReference>
<keyword evidence="1" id="KW-0479">Metal-binding</keyword>
<dbReference type="PROSITE" id="PS50157">
    <property type="entry name" value="ZINC_FINGER_C2H2_2"/>
    <property type="match status" value="1"/>
</dbReference>
<organism evidence="4 5">
    <name type="scientific">Psilocybe cyanescens</name>
    <dbReference type="NCBI Taxonomy" id="93625"/>
    <lineage>
        <taxon>Eukaryota</taxon>
        <taxon>Fungi</taxon>
        <taxon>Dikarya</taxon>
        <taxon>Basidiomycota</taxon>
        <taxon>Agaricomycotina</taxon>
        <taxon>Agaricomycetes</taxon>
        <taxon>Agaricomycetidae</taxon>
        <taxon>Agaricales</taxon>
        <taxon>Agaricineae</taxon>
        <taxon>Strophariaceae</taxon>
        <taxon>Psilocybe</taxon>
    </lineage>
</organism>
<dbReference type="Gene3D" id="3.30.160.60">
    <property type="entry name" value="Classic Zinc Finger"/>
    <property type="match status" value="1"/>
</dbReference>
<sequence>MYQRDPRSFAYDDQGTAYSSGHNGAEYPTNGYPQPQTSGHYYAPPGHTVGGAHEGVNSPYFRSMTPSLVSANRYPSKRDPRYYNQQGYGGSSSSASQSLYASQNQPYPPQYLPTSDQGSVPLSQTPNPPPHFIPTPSEIAHSYSNYSHHLVTPHSPTGPEDPYNSPADYPSPPHIVPSSHGSQSHRLSRIATGRPQSVSAATSTSPISASSPSGERFPCEKCGKTFSRSHDRKRHHETQHLPSPILHICPYCSKEFSR</sequence>
<proteinExistence type="predicted"/>
<dbReference type="GO" id="GO:0008270">
    <property type="term" value="F:zinc ion binding"/>
    <property type="evidence" value="ECO:0007669"/>
    <property type="project" value="UniProtKB-KW"/>
</dbReference>
<feature type="compositionally biased region" description="Polar residues" evidence="2">
    <location>
        <begin position="112"/>
        <end position="125"/>
    </location>
</feature>
<dbReference type="PROSITE" id="PS00028">
    <property type="entry name" value="ZINC_FINGER_C2H2_1"/>
    <property type="match status" value="1"/>
</dbReference>
<keyword evidence="1" id="KW-0863">Zinc-finger</keyword>
<dbReference type="InterPro" id="IPR013087">
    <property type="entry name" value="Znf_C2H2_type"/>
</dbReference>
<dbReference type="InterPro" id="IPR036236">
    <property type="entry name" value="Znf_C2H2_sf"/>
</dbReference>
<dbReference type="Proteomes" id="UP000283269">
    <property type="component" value="Unassembled WGS sequence"/>
</dbReference>
<protein>
    <recommendedName>
        <fullName evidence="3">C2H2-type domain-containing protein</fullName>
    </recommendedName>
</protein>
<evidence type="ECO:0000256" key="2">
    <source>
        <dbReference type="SAM" id="MobiDB-lite"/>
    </source>
</evidence>
<keyword evidence="5" id="KW-1185">Reference proteome</keyword>
<feature type="compositionally biased region" description="Low complexity" evidence="2">
    <location>
        <begin position="82"/>
        <end position="105"/>
    </location>
</feature>
<feature type="compositionally biased region" description="Low complexity" evidence="2">
    <location>
        <begin position="197"/>
        <end position="213"/>
    </location>
</feature>
<evidence type="ECO:0000259" key="3">
    <source>
        <dbReference type="PROSITE" id="PS50157"/>
    </source>
</evidence>
<dbReference type="STRING" id="93625.A0A409X1H0"/>
<evidence type="ECO:0000256" key="1">
    <source>
        <dbReference type="PROSITE-ProRule" id="PRU00042"/>
    </source>
</evidence>
<evidence type="ECO:0000313" key="5">
    <source>
        <dbReference type="Proteomes" id="UP000283269"/>
    </source>
</evidence>
<reference evidence="4 5" key="1">
    <citation type="journal article" date="2018" name="Evol. Lett.">
        <title>Horizontal gene cluster transfer increased hallucinogenic mushroom diversity.</title>
        <authorList>
            <person name="Reynolds H.T."/>
            <person name="Vijayakumar V."/>
            <person name="Gluck-Thaler E."/>
            <person name="Korotkin H.B."/>
            <person name="Matheny P.B."/>
            <person name="Slot J.C."/>
        </authorList>
    </citation>
    <scope>NUCLEOTIDE SEQUENCE [LARGE SCALE GENOMIC DNA]</scope>
    <source>
        <strain evidence="4 5">2631</strain>
    </source>
</reference>
<feature type="domain" description="C2H2-type" evidence="3">
    <location>
        <begin position="217"/>
        <end position="240"/>
    </location>
</feature>
<keyword evidence="1" id="KW-0862">Zinc</keyword>
<gene>
    <name evidence="4" type="ORF">CVT25_015784</name>
</gene>